<dbReference type="AlphaFoldDB" id="A0A499UCV8"/>
<proteinExistence type="predicted"/>
<evidence type="ECO:0000313" key="3">
    <source>
        <dbReference type="Proteomes" id="UP000463951"/>
    </source>
</evidence>
<name>A0A499UCV8_9ACTN</name>
<organism evidence="2 3">
    <name type="scientific">Streptomyces antimycoticus</name>
    <dbReference type="NCBI Taxonomy" id="68175"/>
    <lineage>
        <taxon>Bacteria</taxon>
        <taxon>Bacillati</taxon>
        <taxon>Actinomycetota</taxon>
        <taxon>Actinomycetes</taxon>
        <taxon>Kitasatosporales</taxon>
        <taxon>Streptomycetaceae</taxon>
        <taxon>Streptomyces</taxon>
        <taxon>Streptomyces violaceusniger group</taxon>
    </lineage>
</organism>
<sequence length="63" mass="7153">MPDPRGAGNGMTDEVSEAPRVADIEQLQAAYLMHRQECRQCTRKRSCPMGRRLEEAFRKAESS</sequence>
<accession>A0A499UCV8</accession>
<gene>
    <name evidence="2" type="ORF">SSPO_016620</name>
</gene>
<protein>
    <submittedName>
        <fullName evidence="2">Uncharacterized protein</fullName>
    </submittedName>
</protein>
<evidence type="ECO:0000256" key="1">
    <source>
        <dbReference type="SAM" id="MobiDB-lite"/>
    </source>
</evidence>
<evidence type="ECO:0000313" key="2">
    <source>
        <dbReference type="EMBL" id="BBJ38944.1"/>
    </source>
</evidence>
<dbReference type="EMBL" id="AP019620">
    <property type="protein sequence ID" value="BBJ38944.1"/>
    <property type="molecule type" value="Genomic_DNA"/>
</dbReference>
<feature type="region of interest" description="Disordered" evidence="1">
    <location>
        <begin position="1"/>
        <end position="20"/>
    </location>
</feature>
<reference evidence="2 3" key="1">
    <citation type="journal article" date="2020" name="Int. J. Syst. Evol. Microbiol.">
        <title>Reclassification of Streptomyces castelarensis and Streptomyces sporoclivatus as later heterotypic synonyms of Streptomyces antimycoticus.</title>
        <authorList>
            <person name="Komaki H."/>
            <person name="Tamura T."/>
        </authorList>
    </citation>
    <scope>NUCLEOTIDE SEQUENCE [LARGE SCALE GENOMIC DNA]</scope>
    <source>
        <strain evidence="2 3">NBRC 100767</strain>
    </source>
</reference>
<dbReference type="Proteomes" id="UP000463951">
    <property type="component" value="Chromosome"/>
</dbReference>